<dbReference type="InterPro" id="IPR036457">
    <property type="entry name" value="PPM-type-like_dom_sf"/>
</dbReference>
<dbReference type="GO" id="GO:0004722">
    <property type="term" value="F:protein serine/threonine phosphatase activity"/>
    <property type="evidence" value="ECO:0007669"/>
    <property type="project" value="InterPro"/>
</dbReference>
<evidence type="ECO:0000256" key="14">
    <source>
        <dbReference type="ARBA" id="ARBA00023211"/>
    </source>
</evidence>
<evidence type="ECO:0000313" key="19">
    <source>
        <dbReference type="Proteomes" id="UP000311919"/>
    </source>
</evidence>
<dbReference type="GO" id="GO:0016020">
    <property type="term" value="C:membrane"/>
    <property type="evidence" value="ECO:0007669"/>
    <property type="project" value="UniProtKB-SubCell"/>
</dbReference>
<evidence type="ECO:0000259" key="17">
    <source>
        <dbReference type="PROSITE" id="PS51746"/>
    </source>
</evidence>
<dbReference type="GO" id="GO:0030145">
    <property type="term" value="F:manganese ion binding"/>
    <property type="evidence" value="ECO:0007669"/>
    <property type="project" value="InterPro"/>
</dbReference>
<protein>
    <submittedName>
        <fullName evidence="18">Protein phosphatase 1A isoform 4</fullName>
    </submittedName>
</protein>
<keyword evidence="9" id="KW-0479">Metal-binding</keyword>
<comment type="subcellular location">
    <subcellularLocation>
        <location evidence="3">Cytoplasm</location>
        <location evidence="3">Cytosol</location>
    </subcellularLocation>
    <subcellularLocation>
        <location evidence="4">Membrane</location>
        <topology evidence="4">Lipid-anchor</topology>
    </subcellularLocation>
</comment>
<dbReference type="Gene3D" id="1.10.10.430">
    <property type="entry name" value="Phosphatase 2C, C-terminal domain suprefamily"/>
    <property type="match status" value="1"/>
</dbReference>
<dbReference type="Pfam" id="PF00481">
    <property type="entry name" value="PP2C"/>
    <property type="match status" value="1"/>
</dbReference>
<keyword evidence="15" id="KW-0449">Lipoprotein</keyword>
<dbReference type="InterPro" id="IPR000222">
    <property type="entry name" value="PP2C_BS"/>
</dbReference>
<evidence type="ECO:0000256" key="11">
    <source>
        <dbReference type="ARBA" id="ARBA00022842"/>
    </source>
</evidence>
<dbReference type="EMBL" id="SKCS01000439">
    <property type="protein sequence ID" value="TNN07119.1"/>
    <property type="molecule type" value="Genomic_DNA"/>
</dbReference>
<keyword evidence="14" id="KW-0464">Manganese</keyword>
<evidence type="ECO:0000256" key="13">
    <source>
        <dbReference type="ARBA" id="ARBA00023136"/>
    </source>
</evidence>
<dbReference type="Pfam" id="PF07830">
    <property type="entry name" value="PP2C_C"/>
    <property type="match status" value="1"/>
</dbReference>
<gene>
    <name evidence="18" type="ORF">EWB00_007931</name>
</gene>
<keyword evidence="12 16" id="KW-0904">Protein phosphatase</keyword>
<keyword evidence="6" id="KW-0963">Cytoplasm</keyword>
<dbReference type="SUPFAM" id="SSF81601">
    <property type="entry name" value="Protein serine/threonine phosphatase 2C, C-terminal domain"/>
    <property type="match status" value="1"/>
</dbReference>
<evidence type="ECO:0000256" key="10">
    <source>
        <dbReference type="ARBA" id="ARBA00022801"/>
    </source>
</evidence>
<comment type="similarity">
    <text evidence="5 16">Belongs to the PP2C family.</text>
</comment>
<dbReference type="InterPro" id="IPR001932">
    <property type="entry name" value="PPM-type_phosphatase-like_dom"/>
</dbReference>
<dbReference type="FunFam" id="3.60.40.10:FF:000001">
    <property type="entry name" value="protein phosphatase 1B isoform X1"/>
    <property type="match status" value="1"/>
</dbReference>
<organism evidence="18 19">
    <name type="scientific">Schistosoma japonicum</name>
    <name type="common">Blood fluke</name>
    <dbReference type="NCBI Taxonomy" id="6182"/>
    <lineage>
        <taxon>Eukaryota</taxon>
        <taxon>Metazoa</taxon>
        <taxon>Spiralia</taxon>
        <taxon>Lophotrochozoa</taxon>
        <taxon>Platyhelminthes</taxon>
        <taxon>Trematoda</taxon>
        <taxon>Digenea</taxon>
        <taxon>Strigeidida</taxon>
        <taxon>Schistosomatoidea</taxon>
        <taxon>Schistosomatidae</taxon>
        <taxon>Schistosoma</taxon>
    </lineage>
</organism>
<evidence type="ECO:0000256" key="5">
    <source>
        <dbReference type="ARBA" id="ARBA00006702"/>
    </source>
</evidence>
<dbReference type="SUPFAM" id="SSF81606">
    <property type="entry name" value="PP2C-like"/>
    <property type="match status" value="1"/>
</dbReference>
<dbReference type="CDD" id="cd00143">
    <property type="entry name" value="PP2Cc"/>
    <property type="match status" value="1"/>
</dbReference>
<keyword evidence="7" id="KW-0597">Phosphoprotein</keyword>
<proteinExistence type="inferred from homology"/>
<dbReference type="PANTHER" id="PTHR47992">
    <property type="entry name" value="PROTEIN PHOSPHATASE"/>
    <property type="match status" value="1"/>
</dbReference>
<evidence type="ECO:0000256" key="7">
    <source>
        <dbReference type="ARBA" id="ARBA00022553"/>
    </source>
</evidence>
<keyword evidence="10 16" id="KW-0378">Hydrolase</keyword>
<dbReference type="OrthoDB" id="10264738at2759"/>
<dbReference type="PROSITE" id="PS51746">
    <property type="entry name" value="PPM_2"/>
    <property type="match status" value="1"/>
</dbReference>
<dbReference type="SMART" id="SM00332">
    <property type="entry name" value="PP2Cc"/>
    <property type="match status" value="1"/>
</dbReference>
<evidence type="ECO:0000256" key="3">
    <source>
        <dbReference type="ARBA" id="ARBA00004514"/>
    </source>
</evidence>
<dbReference type="Proteomes" id="UP000311919">
    <property type="component" value="Unassembled WGS sequence"/>
</dbReference>
<keyword evidence="8" id="KW-0519">Myristate</keyword>
<evidence type="ECO:0000256" key="6">
    <source>
        <dbReference type="ARBA" id="ARBA00022490"/>
    </source>
</evidence>
<accession>A0A4Z2CS70</accession>
<feature type="domain" description="PPM-type phosphatase" evidence="17">
    <location>
        <begin position="23"/>
        <end position="286"/>
    </location>
</feature>
<name>A0A4Z2CS70_SCHJA</name>
<evidence type="ECO:0000256" key="9">
    <source>
        <dbReference type="ARBA" id="ARBA00022723"/>
    </source>
</evidence>
<evidence type="ECO:0000313" key="18">
    <source>
        <dbReference type="EMBL" id="TNN07119.1"/>
    </source>
</evidence>
<dbReference type="InterPro" id="IPR012911">
    <property type="entry name" value="PP2C_C"/>
</dbReference>
<keyword evidence="19" id="KW-1185">Reference proteome</keyword>
<evidence type="ECO:0000256" key="12">
    <source>
        <dbReference type="ARBA" id="ARBA00022912"/>
    </source>
</evidence>
<keyword evidence="13" id="KW-0472">Membrane</keyword>
<comment type="caution">
    <text evidence="18">The sequence shown here is derived from an EMBL/GenBank/DDBJ whole genome shotgun (WGS) entry which is preliminary data.</text>
</comment>
<dbReference type="STRING" id="6182.A0A4Z2CS70"/>
<evidence type="ECO:0000256" key="1">
    <source>
        <dbReference type="ARBA" id="ARBA00001936"/>
    </source>
</evidence>
<evidence type="ECO:0000256" key="15">
    <source>
        <dbReference type="ARBA" id="ARBA00023288"/>
    </source>
</evidence>
<dbReference type="GO" id="GO:0000287">
    <property type="term" value="F:magnesium ion binding"/>
    <property type="evidence" value="ECO:0007669"/>
    <property type="project" value="InterPro"/>
</dbReference>
<evidence type="ECO:0000256" key="16">
    <source>
        <dbReference type="RuleBase" id="RU003465"/>
    </source>
</evidence>
<dbReference type="Gene3D" id="3.60.40.10">
    <property type="entry name" value="PPM-type phosphatase domain"/>
    <property type="match status" value="1"/>
</dbReference>
<evidence type="ECO:0000256" key="8">
    <source>
        <dbReference type="ARBA" id="ARBA00022707"/>
    </source>
</evidence>
<comment type="cofactor">
    <cofactor evidence="2">
        <name>Mg(2+)</name>
        <dbReference type="ChEBI" id="CHEBI:18420"/>
    </cofactor>
</comment>
<dbReference type="PROSITE" id="PS01032">
    <property type="entry name" value="PPM_1"/>
    <property type="match status" value="1"/>
</dbReference>
<comment type="cofactor">
    <cofactor evidence="1">
        <name>Mn(2+)</name>
        <dbReference type="ChEBI" id="CHEBI:29035"/>
    </cofactor>
</comment>
<keyword evidence="11" id="KW-0460">Magnesium</keyword>
<dbReference type="InterPro" id="IPR015655">
    <property type="entry name" value="PP2C"/>
</dbReference>
<sequence>MGAFLEKPKTEKVIDVGEGNGLRYAISSMQGWRVEMEDAHVAKSELPSPFQDWSYFGVFDGHAGSRVSELCATKLLDAILDTEEFQKLNPTKELDSTLVKKGIVNGFLTFDRDLAADEKSGSTAVVAFVTPTHIILANCGDSRAILVRDNKTLLATQDHKPYNPIESQRIFDAGGQVILSRVNGSLAVSRSLGDFEYKQVVSRAATEQLVSPEPDVFIVERKRESDQIILLACDGIWDVFENDTLTTYVLHRLCCLPSLADVCSEILDTSLHKGSRDNMSVLLVALDAAPTVNPEAVRKEMELDSSLNNMIVDIINSAGEDSNLLNVDYVASAVKNMNLPNYPPGGFNTKRAYVENFFNTHFRQNKVFAKTQLDAQS</sequence>
<dbReference type="AlphaFoldDB" id="A0A4Z2CS70"/>
<evidence type="ECO:0000256" key="4">
    <source>
        <dbReference type="ARBA" id="ARBA00004635"/>
    </source>
</evidence>
<dbReference type="GO" id="GO:0005829">
    <property type="term" value="C:cytosol"/>
    <property type="evidence" value="ECO:0007669"/>
    <property type="project" value="UniProtKB-SubCell"/>
</dbReference>
<evidence type="ECO:0000256" key="2">
    <source>
        <dbReference type="ARBA" id="ARBA00001946"/>
    </source>
</evidence>
<reference evidence="18 19" key="1">
    <citation type="submission" date="2019-03" db="EMBL/GenBank/DDBJ databases">
        <title>An improved genome assembly of the fluke Schistosoma japonicum.</title>
        <authorList>
            <person name="Hu W."/>
            <person name="Luo F."/>
            <person name="Yin M."/>
            <person name="Mo X."/>
            <person name="Sun C."/>
            <person name="Wu Q."/>
            <person name="Zhu B."/>
            <person name="Xiang M."/>
            <person name="Wang J."/>
            <person name="Wang Y."/>
            <person name="Zhang T."/>
            <person name="Xu B."/>
            <person name="Zheng H."/>
            <person name="Feng Z."/>
        </authorList>
    </citation>
    <scope>NUCLEOTIDE SEQUENCE [LARGE SCALE GENOMIC DNA]</scope>
    <source>
        <strain evidence="18">HuSjv2</strain>
        <tissue evidence="18">Worms</tissue>
    </source>
</reference>
<dbReference type="InterPro" id="IPR036580">
    <property type="entry name" value="PP2C_C_sf"/>
</dbReference>